<reference evidence="3 4" key="1">
    <citation type="journal article" date="2016" name="Nat. Commun.">
        <title>Thousands of microbial genomes shed light on interconnected biogeochemical processes in an aquifer system.</title>
        <authorList>
            <person name="Anantharaman K."/>
            <person name="Brown C.T."/>
            <person name="Hug L.A."/>
            <person name="Sharon I."/>
            <person name="Castelle C.J."/>
            <person name="Probst A.J."/>
            <person name="Thomas B.C."/>
            <person name="Singh A."/>
            <person name="Wilkins M.J."/>
            <person name="Karaoz U."/>
            <person name="Brodie E.L."/>
            <person name="Williams K.H."/>
            <person name="Hubbard S.S."/>
            <person name="Banfield J.F."/>
        </authorList>
    </citation>
    <scope>NUCLEOTIDE SEQUENCE [LARGE SCALE GENOMIC DNA]</scope>
</reference>
<dbReference type="PANTHER" id="PTHR43228:SF1">
    <property type="entry name" value="TWO-COMPONENT RESPONSE REGULATOR ARR22"/>
    <property type="match status" value="1"/>
</dbReference>
<evidence type="ECO:0000313" key="4">
    <source>
        <dbReference type="Proteomes" id="UP000177583"/>
    </source>
</evidence>
<dbReference type="InterPro" id="IPR011006">
    <property type="entry name" value="CheY-like_superfamily"/>
</dbReference>
<feature type="domain" description="Response regulatory" evidence="2">
    <location>
        <begin position="8"/>
        <end position="125"/>
    </location>
</feature>
<dbReference type="NCBIfam" id="NF007901">
    <property type="entry name" value="PRK10610.1"/>
    <property type="match status" value="1"/>
</dbReference>
<evidence type="ECO:0000259" key="2">
    <source>
        <dbReference type="PROSITE" id="PS50110"/>
    </source>
</evidence>
<organism evidence="3 4">
    <name type="scientific">Candidatus Lambdaproteobacteria bacterium RIFOXYD2_FULL_56_26</name>
    <dbReference type="NCBI Taxonomy" id="1817773"/>
    <lineage>
        <taxon>Bacteria</taxon>
        <taxon>Pseudomonadati</taxon>
        <taxon>Pseudomonadota</taxon>
        <taxon>Candidatus Lambdaproteobacteria</taxon>
    </lineage>
</organism>
<dbReference type="PROSITE" id="PS50110">
    <property type="entry name" value="RESPONSE_REGULATORY"/>
    <property type="match status" value="1"/>
</dbReference>
<dbReference type="Proteomes" id="UP000177583">
    <property type="component" value="Unassembled WGS sequence"/>
</dbReference>
<protein>
    <submittedName>
        <fullName evidence="3">Histidine kinase</fullName>
    </submittedName>
</protein>
<dbReference type="AlphaFoldDB" id="A0A1F6GX88"/>
<dbReference type="InterPro" id="IPR001789">
    <property type="entry name" value="Sig_transdc_resp-reg_receiver"/>
</dbReference>
<dbReference type="GO" id="GO:0016301">
    <property type="term" value="F:kinase activity"/>
    <property type="evidence" value="ECO:0007669"/>
    <property type="project" value="UniProtKB-KW"/>
</dbReference>
<keyword evidence="1" id="KW-0597">Phosphoprotein</keyword>
<proteinExistence type="predicted"/>
<evidence type="ECO:0000313" key="3">
    <source>
        <dbReference type="EMBL" id="OGH02787.1"/>
    </source>
</evidence>
<keyword evidence="3" id="KW-0418">Kinase</keyword>
<dbReference type="InterPro" id="IPR052048">
    <property type="entry name" value="ST_Response_Regulator"/>
</dbReference>
<dbReference type="PANTHER" id="PTHR43228">
    <property type="entry name" value="TWO-COMPONENT RESPONSE REGULATOR"/>
    <property type="match status" value="1"/>
</dbReference>
<feature type="modified residue" description="4-aspartylphosphate" evidence="1">
    <location>
        <position position="58"/>
    </location>
</feature>
<gene>
    <name evidence="3" type="ORF">A2557_02935</name>
</gene>
<dbReference type="GO" id="GO:0000160">
    <property type="term" value="P:phosphorelay signal transduction system"/>
    <property type="evidence" value="ECO:0007669"/>
    <property type="project" value="InterPro"/>
</dbReference>
<dbReference type="SUPFAM" id="SSF52172">
    <property type="entry name" value="CheY-like"/>
    <property type="match status" value="1"/>
</dbReference>
<dbReference type="Gene3D" id="3.40.50.2300">
    <property type="match status" value="1"/>
</dbReference>
<dbReference type="EMBL" id="MFNF01000019">
    <property type="protein sequence ID" value="OGH02787.1"/>
    <property type="molecule type" value="Genomic_DNA"/>
</dbReference>
<dbReference type="CDD" id="cd19923">
    <property type="entry name" value="REC_CheY_CheY3"/>
    <property type="match status" value="1"/>
</dbReference>
<keyword evidence="3" id="KW-0808">Transferase</keyword>
<sequence length="126" mass="13987">MAANKDMRILVVDDFSTMRRIVKNILRQLGFNNVIEADDGTTALSKLQSEKVDFVITDWNMPKMSGLELLKAIRSSDSLKDIPVLMVTAEALQENIIAAIKAGVSNYVVKPFDAATISEKIEKIFV</sequence>
<name>A0A1F6GX88_9PROT</name>
<comment type="caution">
    <text evidence="3">The sequence shown here is derived from an EMBL/GenBank/DDBJ whole genome shotgun (WGS) entry which is preliminary data.</text>
</comment>
<dbReference type="Pfam" id="PF00072">
    <property type="entry name" value="Response_reg"/>
    <property type="match status" value="1"/>
</dbReference>
<evidence type="ECO:0000256" key="1">
    <source>
        <dbReference type="PROSITE-ProRule" id="PRU00169"/>
    </source>
</evidence>
<accession>A0A1F6GX88</accession>
<dbReference type="SMART" id="SM00448">
    <property type="entry name" value="REC"/>
    <property type="match status" value="1"/>
</dbReference>